<protein>
    <submittedName>
        <fullName evidence="4">Ankyrin repeat</fullName>
    </submittedName>
</protein>
<gene>
    <name evidence="4" type="ORF">OT_ostta12g02240</name>
</gene>
<comment type="caution">
    <text evidence="4">The sequence shown here is derived from an EMBL/GenBank/DDBJ whole genome shotgun (WGS) entry which is preliminary data.</text>
</comment>
<dbReference type="KEGG" id="ota:OT_ostta12g02240"/>
<evidence type="ECO:0000313" key="4">
    <source>
        <dbReference type="EMBL" id="CEF99921.1"/>
    </source>
</evidence>
<accession>A0A090M6V4</accession>
<evidence type="ECO:0000256" key="2">
    <source>
        <dbReference type="ARBA" id="ARBA00023043"/>
    </source>
</evidence>
<dbReference type="Pfam" id="PF00023">
    <property type="entry name" value="Ank"/>
    <property type="match status" value="2"/>
</dbReference>
<dbReference type="STRING" id="70448.A0A090M6V4"/>
<dbReference type="Pfam" id="PF12796">
    <property type="entry name" value="Ank_2"/>
    <property type="match status" value="1"/>
</dbReference>
<dbReference type="SUPFAM" id="SSF48403">
    <property type="entry name" value="Ankyrin repeat"/>
    <property type="match status" value="1"/>
</dbReference>
<dbReference type="GeneID" id="9836231"/>
<sequence>MDAAPERPPTRPSEATMRRRAAAMRAATLRREFDAFARDGPTHDLRTPLLGACEDGAEDAARVILELGAAVDERDEKGTTALMTAAAWGHAGVCRLLLERGADVNARDDGGDTALHEAVRADADEVVIALCEWPGCDVDAKNKHGCAPLHVASHAGNGAMTKLLIRLGACVNREMNGGYSALHVAAANGSSSSLSALLEGGANIRHSASESNLHRTASGTALELAEANGQREAAAMLRNASDLEFQRSGLFRD</sequence>
<organism evidence="4 5">
    <name type="scientific">Ostreococcus tauri</name>
    <name type="common">Marine green alga</name>
    <dbReference type="NCBI Taxonomy" id="70448"/>
    <lineage>
        <taxon>Eukaryota</taxon>
        <taxon>Viridiplantae</taxon>
        <taxon>Chlorophyta</taxon>
        <taxon>Mamiellophyceae</taxon>
        <taxon>Mamiellales</taxon>
        <taxon>Bathycoccaceae</taxon>
        <taxon>Ostreococcus</taxon>
    </lineage>
</organism>
<dbReference type="Gene3D" id="1.25.40.20">
    <property type="entry name" value="Ankyrin repeat-containing domain"/>
    <property type="match status" value="3"/>
</dbReference>
<dbReference type="InterPro" id="IPR002110">
    <property type="entry name" value="Ankyrin_rpt"/>
</dbReference>
<dbReference type="RefSeq" id="XP_022840111.1">
    <property type="nucleotide sequence ID" value="XM_022982891.1"/>
</dbReference>
<feature type="repeat" description="ANK" evidence="3">
    <location>
        <begin position="44"/>
        <end position="76"/>
    </location>
</feature>
<name>A0A090M6V4_OSTTA</name>
<dbReference type="AlphaFoldDB" id="A0A090M6V4"/>
<dbReference type="OrthoDB" id="497922at2759"/>
<dbReference type="EMBL" id="CAID01000012">
    <property type="protein sequence ID" value="CEF99921.1"/>
    <property type="molecule type" value="Genomic_DNA"/>
</dbReference>
<evidence type="ECO:0000256" key="3">
    <source>
        <dbReference type="PROSITE-ProRule" id="PRU00023"/>
    </source>
</evidence>
<dbReference type="PANTHER" id="PTHR24171">
    <property type="entry name" value="ANKYRIN REPEAT DOMAIN-CONTAINING PROTEIN 39-RELATED"/>
    <property type="match status" value="1"/>
</dbReference>
<dbReference type="PANTHER" id="PTHR24171:SF10">
    <property type="entry name" value="ANKYRIN REPEAT DOMAIN-CONTAINING PROTEIN 29-LIKE"/>
    <property type="match status" value="1"/>
</dbReference>
<feature type="repeat" description="ANK" evidence="3">
    <location>
        <begin position="144"/>
        <end position="176"/>
    </location>
</feature>
<proteinExistence type="predicted"/>
<dbReference type="InParanoid" id="A0A090M6V4"/>
<evidence type="ECO:0000313" key="5">
    <source>
        <dbReference type="Proteomes" id="UP000009170"/>
    </source>
</evidence>
<feature type="repeat" description="ANK" evidence="3">
    <location>
        <begin position="177"/>
        <end position="209"/>
    </location>
</feature>
<feature type="repeat" description="ANK" evidence="3">
    <location>
        <begin position="77"/>
        <end position="109"/>
    </location>
</feature>
<dbReference type="PROSITE" id="PS50088">
    <property type="entry name" value="ANK_REPEAT"/>
    <property type="match status" value="4"/>
</dbReference>
<dbReference type="Proteomes" id="UP000009170">
    <property type="component" value="Unassembled WGS sequence"/>
</dbReference>
<dbReference type="SMART" id="SM00248">
    <property type="entry name" value="ANK"/>
    <property type="match status" value="5"/>
</dbReference>
<evidence type="ECO:0000256" key="1">
    <source>
        <dbReference type="ARBA" id="ARBA00022737"/>
    </source>
</evidence>
<dbReference type="PROSITE" id="PS50297">
    <property type="entry name" value="ANK_REP_REGION"/>
    <property type="match status" value="3"/>
</dbReference>
<keyword evidence="2 3" id="KW-0040">ANK repeat</keyword>
<dbReference type="InterPro" id="IPR036770">
    <property type="entry name" value="Ankyrin_rpt-contain_sf"/>
</dbReference>
<keyword evidence="1" id="KW-0677">Repeat</keyword>
<reference evidence="4 5" key="2">
    <citation type="journal article" date="2014" name="BMC Genomics">
        <title>An improved genome of the model marine alga Ostreococcus tauri unfolds by assessing Illumina de novo assemblies.</title>
        <authorList>
            <person name="Blanc-Mathieu R."/>
            <person name="Verhelst B."/>
            <person name="Derelle E."/>
            <person name="Rombauts S."/>
            <person name="Bouget F.Y."/>
            <person name="Carre I."/>
            <person name="Chateau A."/>
            <person name="Eyre-Walker A."/>
            <person name="Grimsley N."/>
            <person name="Moreau H."/>
            <person name="Piegu B."/>
            <person name="Rivals E."/>
            <person name="Schackwitz W."/>
            <person name="Van de Peer Y."/>
            <person name="Piganeau G."/>
        </authorList>
    </citation>
    <scope>NUCLEOTIDE SEQUENCE [LARGE SCALE GENOMIC DNA]</scope>
    <source>
        <strain evidence="5">OTTH 0595 / CCAP 157/2 / RCC745</strain>
    </source>
</reference>
<keyword evidence="5" id="KW-1185">Reference proteome</keyword>
<reference evidence="5" key="1">
    <citation type="journal article" date="2006" name="Proc. Natl. Acad. Sci. U.S.A.">
        <title>Genome analysis of the smallest free-living eukaryote Ostreococcus tauri unveils many unique features.</title>
        <authorList>
            <person name="Derelle E."/>
            <person name="Ferraz C."/>
            <person name="Rombauts S."/>
            <person name="Rouze P."/>
            <person name="Worden A.Z."/>
            <person name="Robbens S."/>
            <person name="Partensky F."/>
            <person name="Degroeve S."/>
            <person name="Echeynie S."/>
            <person name="Cooke R."/>
            <person name="Saeys Y."/>
            <person name="Wuyts J."/>
            <person name="Jabbari K."/>
            <person name="Bowler C."/>
            <person name="Panaud O."/>
            <person name="Piegu B."/>
            <person name="Ball S.G."/>
            <person name="Ral J.-P."/>
            <person name="Bouget F.-Y."/>
            <person name="Piganeau G."/>
            <person name="De Baets B."/>
            <person name="Picard A."/>
            <person name="Delseny M."/>
            <person name="Demaille J."/>
            <person name="Van de Peer Y."/>
            <person name="Moreau H."/>
        </authorList>
    </citation>
    <scope>NUCLEOTIDE SEQUENCE [LARGE SCALE GENOMIC DNA]</scope>
    <source>
        <strain evidence="5">OTTH 0595 / CCAP 157/2 / RCC745</strain>
    </source>
</reference>